<dbReference type="RefSeq" id="WP_397094632.1">
    <property type="nucleotide sequence ID" value="NZ_JBIRYO010000023.1"/>
</dbReference>
<dbReference type="Pfam" id="PF13577">
    <property type="entry name" value="SnoaL_4"/>
    <property type="match status" value="1"/>
</dbReference>
<dbReference type="Gene3D" id="3.10.450.50">
    <property type="match status" value="1"/>
</dbReference>
<evidence type="ECO:0000259" key="2">
    <source>
        <dbReference type="Pfam" id="PF13577"/>
    </source>
</evidence>
<keyword evidence="4" id="KW-1185">Reference proteome</keyword>
<protein>
    <submittedName>
        <fullName evidence="3">Nuclear transport factor 2 family protein</fullName>
    </submittedName>
</protein>
<dbReference type="InterPro" id="IPR032710">
    <property type="entry name" value="NTF2-like_dom_sf"/>
</dbReference>
<proteinExistence type="predicted"/>
<feature type="signal peptide" evidence="1">
    <location>
        <begin position="1"/>
        <end position="26"/>
    </location>
</feature>
<feature type="chain" id="PRO_5045695356" evidence="1">
    <location>
        <begin position="27"/>
        <end position="172"/>
    </location>
</feature>
<gene>
    <name evidence="3" type="ORF">ACH49W_28195</name>
</gene>
<evidence type="ECO:0000256" key="1">
    <source>
        <dbReference type="SAM" id="SignalP"/>
    </source>
</evidence>
<name>A0ABW7X809_9NOCA</name>
<dbReference type="InterPro" id="IPR037401">
    <property type="entry name" value="SnoaL-like"/>
</dbReference>
<evidence type="ECO:0000313" key="3">
    <source>
        <dbReference type="EMBL" id="MFI2477276.1"/>
    </source>
</evidence>
<keyword evidence="1" id="KW-0732">Signal</keyword>
<dbReference type="EMBL" id="JBIRYO010000023">
    <property type="protein sequence ID" value="MFI2477276.1"/>
    <property type="molecule type" value="Genomic_DNA"/>
</dbReference>
<dbReference type="Proteomes" id="UP001611415">
    <property type="component" value="Unassembled WGS sequence"/>
</dbReference>
<dbReference type="PROSITE" id="PS51257">
    <property type="entry name" value="PROKAR_LIPOPROTEIN"/>
    <property type="match status" value="1"/>
</dbReference>
<dbReference type="SUPFAM" id="SSF54427">
    <property type="entry name" value="NTF2-like"/>
    <property type="match status" value="1"/>
</dbReference>
<feature type="domain" description="SnoaL-like" evidence="2">
    <location>
        <begin position="35"/>
        <end position="161"/>
    </location>
</feature>
<accession>A0ABW7X809</accession>
<reference evidence="3 4" key="1">
    <citation type="submission" date="2024-10" db="EMBL/GenBank/DDBJ databases">
        <title>The Natural Products Discovery Center: Release of the First 8490 Sequenced Strains for Exploring Actinobacteria Biosynthetic Diversity.</title>
        <authorList>
            <person name="Kalkreuter E."/>
            <person name="Kautsar S.A."/>
            <person name="Yang D."/>
            <person name="Bader C.D."/>
            <person name="Teijaro C.N."/>
            <person name="Fluegel L."/>
            <person name="Davis C.M."/>
            <person name="Simpson J.R."/>
            <person name="Lauterbach L."/>
            <person name="Steele A.D."/>
            <person name="Gui C."/>
            <person name="Meng S."/>
            <person name="Li G."/>
            <person name="Viehrig K."/>
            <person name="Ye F."/>
            <person name="Su P."/>
            <person name="Kiefer A.F."/>
            <person name="Nichols A."/>
            <person name="Cepeda A.J."/>
            <person name="Yan W."/>
            <person name="Fan B."/>
            <person name="Jiang Y."/>
            <person name="Adhikari A."/>
            <person name="Zheng C.-J."/>
            <person name="Schuster L."/>
            <person name="Cowan T.M."/>
            <person name="Smanski M.J."/>
            <person name="Chevrette M.G."/>
            <person name="De Carvalho L.P.S."/>
            <person name="Shen B."/>
        </authorList>
    </citation>
    <scope>NUCLEOTIDE SEQUENCE [LARGE SCALE GENOMIC DNA]</scope>
    <source>
        <strain evidence="3 4">NPDC019275</strain>
    </source>
</reference>
<evidence type="ECO:0000313" key="4">
    <source>
        <dbReference type="Proteomes" id="UP001611415"/>
    </source>
</evidence>
<organism evidence="3 4">
    <name type="scientific">Nocardia xishanensis</name>
    <dbReference type="NCBI Taxonomy" id="238964"/>
    <lineage>
        <taxon>Bacteria</taxon>
        <taxon>Bacillati</taxon>
        <taxon>Actinomycetota</taxon>
        <taxon>Actinomycetes</taxon>
        <taxon>Mycobacteriales</taxon>
        <taxon>Nocardiaceae</taxon>
        <taxon>Nocardia</taxon>
    </lineage>
</organism>
<sequence length="172" mass="18696">MKKIHFALPLVLLPIAALSACSPASSADAERREIRELLDRSQISALVDRLGRTLDEGTFEDFRELYTADASATTPGGTAQGVDAMIAQAGRSHSADKKIQHFISNVIVDLHGDTAAVRANLLATFAPAAEGALTEPKYTLGEIYQFAAVRTRNGWRLSRVRSTPQWTIGTRF</sequence>
<comment type="caution">
    <text evidence="3">The sequence shown here is derived from an EMBL/GenBank/DDBJ whole genome shotgun (WGS) entry which is preliminary data.</text>
</comment>